<proteinExistence type="predicted"/>
<sequence>MVRDFSTAIFKTSTYTQDNGTCVEVGRVPGFVAVRDTKHRACGHISFPVDAFRAFLQGVR</sequence>
<feature type="domain" description="DUF397" evidence="1">
    <location>
        <begin position="12"/>
        <end position="60"/>
    </location>
</feature>
<keyword evidence="3" id="KW-1185">Reference proteome</keyword>
<evidence type="ECO:0000259" key="1">
    <source>
        <dbReference type="Pfam" id="PF04149"/>
    </source>
</evidence>
<reference evidence="2 3" key="1">
    <citation type="submission" date="2020-08" db="EMBL/GenBank/DDBJ databases">
        <title>Sequencing the genomes of 1000 actinobacteria strains.</title>
        <authorList>
            <person name="Klenk H.-P."/>
        </authorList>
    </citation>
    <scope>NUCLEOTIDE SEQUENCE [LARGE SCALE GENOMIC DNA]</scope>
    <source>
        <strain evidence="2 3">DSM 45084</strain>
    </source>
</reference>
<evidence type="ECO:0000313" key="2">
    <source>
        <dbReference type="EMBL" id="MBB4963328.1"/>
    </source>
</evidence>
<evidence type="ECO:0000313" key="3">
    <source>
        <dbReference type="Proteomes" id="UP000542674"/>
    </source>
</evidence>
<name>A0A7W7SYK1_9PSEU</name>
<dbReference type="RefSeq" id="WP_184666115.1">
    <property type="nucleotide sequence ID" value="NZ_BAABAI010000036.1"/>
</dbReference>
<dbReference type="Pfam" id="PF04149">
    <property type="entry name" value="DUF397"/>
    <property type="match status" value="1"/>
</dbReference>
<dbReference type="InterPro" id="IPR007278">
    <property type="entry name" value="DUF397"/>
</dbReference>
<organism evidence="2 3">
    <name type="scientific">Saccharothrix violaceirubra</name>
    <dbReference type="NCBI Taxonomy" id="413306"/>
    <lineage>
        <taxon>Bacteria</taxon>
        <taxon>Bacillati</taxon>
        <taxon>Actinomycetota</taxon>
        <taxon>Actinomycetes</taxon>
        <taxon>Pseudonocardiales</taxon>
        <taxon>Pseudonocardiaceae</taxon>
        <taxon>Saccharothrix</taxon>
    </lineage>
</organism>
<dbReference type="AlphaFoldDB" id="A0A7W7SYK1"/>
<accession>A0A7W7SYK1</accession>
<dbReference type="EMBL" id="JACHJS010000001">
    <property type="protein sequence ID" value="MBB4963328.1"/>
    <property type="molecule type" value="Genomic_DNA"/>
</dbReference>
<comment type="caution">
    <text evidence="2">The sequence shown here is derived from an EMBL/GenBank/DDBJ whole genome shotgun (WGS) entry which is preliminary data.</text>
</comment>
<dbReference type="Proteomes" id="UP000542674">
    <property type="component" value="Unassembled WGS sequence"/>
</dbReference>
<gene>
    <name evidence="2" type="ORF">F4559_000687</name>
</gene>
<protein>
    <recommendedName>
        <fullName evidence="1">DUF397 domain-containing protein</fullName>
    </recommendedName>
</protein>